<dbReference type="EMBL" id="LUUK01000039">
    <property type="protein sequence ID" value="OAI25402.1"/>
    <property type="molecule type" value="Genomic_DNA"/>
</dbReference>
<evidence type="ECO:0008006" key="3">
    <source>
        <dbReference type="Google" id="ProtNLM"/>
    </source>
</evidence>
<gene>
    <name evidence="1" type="ORF">A1355_19810</name>
</gene>
<sequence>MERSRNWVTDKLASVWLLLAGYFQHIKMVLGKLMNKGKQVILRRSIASALGIAGMAVYSSQAAAISPPSLPVLTAGAVATVESASGDPAASSVAATNIVPNRAWSDYGPDYNYGWTYIAQYRIFQVGGEADIAAGTRFDLTVDLQAKAGVVTYRRGSAQPNPVEPMNYPAFSIWTSGSDPLVFGQPNGLGYGHSWNQVRGGYGDGGNADDPCGVGGDCALGSNGWLGSGGGGNVVDGHDGWIGYANAGYSFTNGDGDKIQGLYAGAGNPDNLGEYGGGAGDPLNGKTVTNVNANSPYVESGQATLRFGEAILNLTGLKAGYYLIGYAGVCPDSNANGQQCDLATGNAYKLTITNNGLTTVPVPGAVWLFGSAIAGISIVGRQRAG</sequence>
<dbReference type="Proteomes" id="UP000077628">
    <property type="component" value="Unassembled WGS sequence"/>
</dbReference>
<dbReference type="AlphaFoldDB" id="A0A177P5N5"/>
<keyword evidence="2" id="KW-1185">Reference proteome</keyword>
<comment type="caution">
    <text evidence="1">The sequence shown here is derived from an EMBL/GenBank/DDBJ whole genome shotgun (WGS) entry which is preliminary data.</text>
</comment>
<proteinExistence type="predicted"/>
<reference evidence="2" key="1">
    <citation type="submission" date="2016-03" db="EMBL/GenBank/DDBJ databases">
        <authorList>
            <person name="Heylen K."/>
            <person name="De Vos P."/>
            <person name="Vekeman B."/>
        </authorList>
    </citation>
    <scope>NUCLEOTIDE SEQUENCE [LARGE SCALE GENOMIC DNA]</scope>
    <source>
        <strain evidence="2">R-45383</strain>
    </source>
</reference>
<evidence type="ECO:0000313" key="1">
    <source>
        <dbReference type="EMBL" id="OAI25402.1"/>
    </source>
</evidence>
<organism evidence="1 2">
    <name type="scientific">Methylomonas koyamae</name>
    <dbReference type="NCBI Taxonomy" id="702114"/>
    <lineage>
        <taxon>Bacteria</taxon>
        <taxon>Pseudomonadati</taxon>
        <taxon>Pseudomonadota</taxon>
        <taxon>Gammaproteobacteria</taxon>
        <taxon>Methylococcales</taxon>
        <taxon>Methylococcaceae</taxon>
        <taxon>Methylomonas</taxon>
    </lineage>
</organism>
<name>A0A177P5N5_9GAMM</name>
<evidence type="ECO:0000313" key="2">
    <source>
        <dbReference type="Proteomes" id="UP000077628"/>
    </source>
</evidence>
<protein>
    <recommendedName>
        <fullName evidence="3">PEP-CTERM protein-sorting domain-containing protein</fullName>
    </recommendedName>
</protein>
<accession>A0A177P5N5</accession>